<evidence type="ECO:0000256" key="2">
    <source>
        <dbReference type="RuleBase" id="RU363034"/>
    </source>
</evidence>
<accession>A0ABN7AIB5</accession>
<dbReference type="InterPro" id="IPR033116">
    <property type="entry name" value="TRYPSIN_SER"/>
</dbReference>
<dbReference type="CDD" id="cd00190">
    <property type="entry name" value="Tryp_SPc"/>
    <property type="match status" value="1"/>
</dbReference>
<protein>
    <submittedName>
        <fullName evidence="4">Tryp_SPc</fullName>
    </submittedName>
</protein>
<dbReference type="PROSITE" id="PS50240">
    <property type="entry name" value="TRYPSIN_DOM"/>
    <property type="match status" value="1"/>
</dbReference>
<dbReference type="PROSITE" id="PS00135">
    <property type="entry name" value="TRYPSIN_SER"/>
    <property type="match status" value="1"/>
</dbReference>
<dbReference type="Gene3D" id="2.40.10.10">
    <property type="entry name" value="Trypsin-like serine proteases"/>
    <property type="match status" value="1"/>
</dbReference>
<keyword evidence="2" id="KW-0378">Hydrolase</keyword>
<dbReference type="InterPro" id="IPR018114">
    <property type="entry name" value="TRYPSIN_HIS"/>
</dbReference>
<dbReference type="PANTHER" id="PTHR24252:SF7">
    <property type="entry name" value="HYALIN"/>
    <property type="match status" value="1"/>
</dbReference>
<keyword evidence="1" id="KW-1015">Disulfide bond</keyword>
<dbReference type="Pfam" id="PF00089">
    <property type="entry name" value="Trypsin"/>
    <property type="match status" value="1"/>
</dbReference>
<dbReference type="InterPro" id="IPR009003">
    <property type="entry name" value="Peptidase_S1_PA"/>
</dbReference>
<feature type="domain" description="Peptidase S1" evidence="3">
    <location>
        <begin position="58"/>
        <end position="296"/>
    </location>
</feature>
<dbReference type="Proteomes" id="UP001307889">
    <property type="component" value="Chromosome 3"/>
</dbReference>
<sequence>MKRVCQVAAGRTGRGMFALLTAAAVVVSFLPHVHGRMRLTRNNNCDCVCGIGGRQERIVGGQPAAKHEFPWIATLTLNGTFYCGASLVTRRHLVTAAHCLYGKRYKDIRVGLGEHDRTLKDEAGAKTKLKLKKAVIHEGFSIVKVQDDIAILELETPIDHIGPQIRTACLPSKDGVNYSGLDGIVAGWGRQKESGATAPVLRKVSLPLLTREECKKFGYCPKKILETNFCAGVKEGRKDACQGDSGGPIHLSHGAPYNHMELIGIVSWGRGCGRPNYPGVYTRVDKYLDWINKQLDGECLCPPPGQ</sequence>
<evidence type="ECO:0000313" key="4">
    <source>
        <dbReference type="EMBL" id="BES91688.1"/>
    </source>
</evidence>
<dbReference type="InterPro" id="IPR001314">
    <property type="entry name" value="Peptidase_S1A"/>
</dbReference>
<gene>
    <name evidence="4" type="ORF">NTJ_04496</name>
</gene>
<dbReference type="InterPro" id="IPR043504">
    <property type="entry name" value="Peptidase_S1_PA_chymotrypsin"/>
</dbReference>
<dbReference type="PRINTS" id="PR00722">
    <property type="entry name" value="CHYMOTRYPSIN"/>
</dbReference>
<dbReference type="InterPro" id="IPR001254">
    <property type="entry name" value="Trypsin_dom"/>
</dbReference>
<dbReference type="PROSITE" id="PS00134">
    <property type="entry name" value="TRYPSIN_HIS"/>
    <property type="match status" value="1"/>
</dbReference>
<name>A0ABN7AIB5_9HEMI</name>
<evidence type="ECO:0000256" key="1">
    <source>
        <dbReference type="ARBA" id="ARBA00023157"/>
    </source>
</evidence>
<evidence type="ECO:0000259" key="3">
    <source>
        <dbReference type="PROSITE" id="PS50240"/>
    </source>
</evidence>
<dbReference type="PANTHER" id="PTHR24252">
    <property type="entry name" value="ACROSIN-RELATED"/>
    <property type="match status" value="1"/>
</dbReference>
<reference evidence="4 5" key="1">
    <citation type="submission" date="2023-09" db="EMBL/GenBank/DDBJ databases">
        <title>Nesidiocoris tenuis whole genome shotgun sequence.</title>
        <authorList>
            <person name="Shibata T."/>
            <person name="Shimoda M."/>
            <person name="Kobayashi T."/>
            <person name="Uehara T."/>
        </authorList>
    </citation>
    <scope>NUCLEOTIDE SEQUENCE [LARGE SCALE GENOMIC DNA]</scope>
    <source>
        <strain evidence="4 5">Japan</strain>
    </source>
</reference>
<evidence type="ECO:0000313" key="5">
    <source>
        <dbReference type="Proteomes" id="UP001307889"/>
    </source>
</evidence>
<keyword evidence="2" id="KW-0720">Serine protease</keyword>
<dbReference type="SMART" id="SM00020">
    <property type="entry name" value="Tryp_SPc"/>
    <property type="match status" value="1"/>
</dbReference>
<keyword evidence="2" id="KW-0645">Protease</keyword>
<proteinExistence type="predicted"/>
<keyword evidence="5" id="KW-1185">Reference proteome</keyword>
<dbReference type="SUPFAM" id="SSF50494">
    <property type="entry name" value="Trypsin-like serine proteases"/>
    <property type="match status" value="1"/>
</dbReference>
<dbReference type="EMBL" id="AP028911">
    <property type="protein sequence ID" value="BES91688.1"/>
    <property type="molecule type" value="Genomic_DNA"/>
</dbReference>
<organism evidence="4 5">
    <name type="scientific">Nesidiocoris tenuis</name>
    <dbReference type="NCBI Taxonomy" id="355587"/>
    <lineage>
        <taxon>Eukaryota</taxon>
        <taxon>Metazoa</taxon>
        <taxon>Ecdysozoa</taxon>
        <taxon>Arthropoda</taxon>
        <taxon>Hexapoda</taxon>
        <taxon>Insecta</taxon>
        <taxon>Pterygota</taxon>
        <taxon>Neoptera</taxon>
        <taxon>Paraneoptera</taxon>
        <taxon>Hemiptera</taxon>
        <taxon>Heteroptera</taxon>
        <taxon>Panheteroptera</taxon>
        <taxon>Cimicomorpha</taxon>
        <taxon>Miridae</taxon>
        <taxon>Dicyphina</taxon>
        <taxon>Nesidiocoris</taxon>
    </lineage>
</organism>